<protein>
    <submittedName>
        <fullName evidence="2">Sugar phosphate isomerase/epimerase</fullName>
    </submittedName>
</protein>
<dbReference type="PANTHER" id="PTHR12110">
    <property type="entry name" value="HYDROXYPYRUVATE ISOMERASE"/>
    <property type="match status" value="1"/>
</dbReference>
<evidence type="ECO:0000259" key="1">
    <source>
        <dbReference type="Pfam" id="PF01261"/>
    </source>
</evidence>
<name>A0A4R4WD04_9ACTN</name>
<evidence type="ECO:0000313" key="3">
    <source>
        <dbReference type="Proteomes" id="UP000294543"/>
    </source>
</evidence>
<dbReference type="OrthoDB" id="9787068at2"/>
<dbReference type="PANTHER" id="PTHR12110:SF52">
    <property type="entry name" value="XYLOSE ISOMERASE"/>
    <property type="match status" value="1"/>
</dbReference>
<gene>
    <name evidence="2" type="ORF">E1294_35495</name>
</gene>
<feature type="domain" description="Xylose isomerase-like TIM barrel" evidence="1">
    <location>
        <begin position="32"/>
        <end position="258"/>
    </location>
</feature>
<dbReference type="Proteomes" id="UP000294543">
    <property type="component" value="Unassembled WGS sequence"/>
</dbReference>
<accession>A0A4R4WD04</accession>
<evidence type="ECO:0000313" key="2">
    <source>
        <dbReference type="EMBL" id="TDD15097.1"/>
    </source>
</evidence>
<dbReference type="RefSeq" id="WP_132515353.1">
    <property type="nucleotide sequence ID" value="NZ_SMKP01000132.1"/>
</dbReference>
<dbReference type="AlphaFoldDB" id="A0A4R4WD04"/>
<reference evidence="2 3" key="1">
    <citation type="submission" date="2019-03" db="EMBL/GenBank/DDBJ databases">
        <title>Draft genome sequences of novel Actinobacteria.</title>
        <authorList>
            <person name="Sahin N."/>
            <person name="Ay H."/>
            <person name="Saygin H."/>
        </authorList>
    </citation>
    <scope>NUCLEOTIDE SEQUENCE [LARGE SCALE GENOMIC DNA]</scope>
    <source>
        <strain evidence="2 3">KC712</strain>
    </source>
</reference>
<dbReference type="EMBL" id="SMKP01000132">
    <property type="protein sequence ID" value="TDD15097.1"/>
    <property type="molecule type" value="Genomic_DNA"/>
</dbReference>
<dbReference type="InterPro" id="IPR036237">
    <property type="entry name" value="Xyl_isomerase-like_sf"/>
</dbReference>
<sequence>MAISGRPAAAGDLRISFNQLTARDLPLAAAARAARESGFDGFGVLPSTIAEHGVNGVRSVLDGEGLQPTSVCAFIGLIDPSPVARAERMAKAERFLAHAAELGVPLVVVVGGPSAGLGRRDAWNQAFTAIDTLLRRAAREGADLLVEPLHPVLISDSVATSVADALALVEQRQAGGIVVDTWHVWWDSRLRERLLDAGSRARIVHLSDWAAGPAGSLDRALPGEGCADVPAICADLLDAGFDGWWELEILSETLWAGDQVALVRASYESALRTLEKALSMAAKSNENVEFMR</sequence>
<comment type="caution">
    <text evidence="2">The sequence shown here is derived from an EMBL/GenBank/DDBJ whole genome shotgun (WGS) entry which is preliminary data.</text>
</comment>
<dbReference type="InterPro" id="IPR050312">
    <property type="entry name" value="IolE/XylAMocC-like"/>
</dbReference>
<dbReference type="InterPro" id="IPR013022">
    <property type="entry name" value="Xyl_isomerase-like_TIM-brl"/>
</dbReference>
<keyword evidence="3" id="KW-1185">Reference proteome</keyword>
<organism evidence="2 3">
    <name type="scientific">Nonomuraea diastatica</name>
    <dbReference type="NCBI Taxonomy" id="1848329"/>
    <lineage>
        <taxon>Bacteria</taxon>
        <taxon>Bacillati</taxon>
        <taxon>Actinomycetota</taxon>
        <taxon>Actinomycetes</taxon>
        <taxon>Streptosporangiales</taxon>
        <taxon>Streptosporangiaceae</taxon>
        <taxon>Nonomuraea</taxon>
    </lineage>
</organism>
<dbReference type="SUPFAM" id="SSF51658">
    <property type="entry name" value="Xylose isomerase-like"/>
    <property type="match status" value="1"/>
</dbReference>
<keyword evidence="2" id="KW-0413">Isomerase</keyword>
<proteinExistence type="predicted"/>
<dbReference type="Gene3D" id="3.20.20.150">
    <property type="entry name" value="Divalent-metal-dependent TIM barrel enzymes"/>
    <property type="match status" value="1"/>
</dbReference>
<dbReference type="GO" id="GO:0016853">
    <property type="term" value="F:isomerase activity"/>
    <property type="evidence" value="ECO:0007669"/>
    <property type="project" value="UniProtKB-KW"/>
</dbReference>
<dbReference type="Pfam" id="PF01261">
    <property type="entry name" value="AP_endonuc_2"/>
    <property type="match status" value="1"/>
</dbReference>